<dbReference type="InterPro" id="IPR000182">
    <property type="entry name" value="GNAT_dom"/>
</dbReference>
<dbReference type="PANTHER" id="PTHR43877:SF1">
    <property type="entry name" value="ACETYLTRANSFERASE"/>
    <property type="match status" value="1"/>
</dbReference>
<evidence type="ECO:0000256" key="1">
    <source>
        <dbReference type="ARBA" id="ARBA00022679"/>
    </source>
</evidence>
<keyword evidence="1" id="KW-0808">Transferase</keyword>
<dbReference type="Pfam" id="PF00583">
    <property type="entry name" value="Acetyltransf_1"/>
    <property type="match status" value="1"/>
</dbReference>
<dbReference type="CDD" id="cd04301">
    <property type="entry name" value="NAT_SF"/>
    <property type="match status" value="1"/>
</dbReference>
<accession>A0ABU0IFK8</accession>
<proteinExistence type="predicted"/>
<dbReference type="Gene3D" id="3.40.630.30">
    <property type="match status" value="1"/>
</dbReference>
<protein>
    <submittedName>
        <fullName evidence="4">N-acetyltransferase YhbS</fullName>
    </submittedName>
</protein>
<dbReference type="RefSeq" id="WP_307158423.1">
    <property type="nucleotide sequence ID" value="NZ_JAUSWH010000007.1"/>
</dbReference>
<evidence type="ECO:0000313" key="5">
    <source>
        <dbReference type="Proteomes" id="UP001235269"/>
    </source>
</evidence>
<comment type="caution">
    <text evidence="4">The sequence shown here is derived from an EMBL/GenBank/DDBJ whole genome shotgun (WGS) entry which is preliminary data.</text>
</comment>
<dbReference type="PANTHER" id="PTHR43877">
    <property type="entry name" value="AMINOALKYLPHOSPHONATE N-ACETYLTRANSFERASE-RELATED-RELATED"/>
    <property type="match status" value="1"/>
</dbReference>
<gene>
    <name evidence="4" type="ORF">QO005_002571</name>
</gene>
<dbReference type="InterPro" id="IPR050832">
    <property type="entry name" value="Bact_Acetyltransf"/>
</dbReference>
<dbReference type="InterPro" id="IPR016181">
    <property type="entry name" value="Acyl_CoA_acyltransferase"/>
</dbReference>
<dbReference type="SUPFAM" id="SSF55729">
    <property type="entry name" value="Acyl-CoA N-acyltransferases (Nat)"/>
    <property type="match status" value="1"/>
</dbReference>
<feature type="domain" description="N-acetyltransferase" evidence="3">
    <location>
        <begin position="37"/>
        <end position="189"/>
    </location>
</feature>
<sequence length="216" mass="23199">MAAVLDHLYARPDTKALSSLPGRALKLVRAFFAQPAFTIGTETPADVVAREALLDRAMGADRQKKSSEKIRRGRLPAEGLALVARDRQGHLIGTVRLWNIEAGVNSAGQPVEALLLGPLAVSSSEEGKGIGSRLMRAAIEEATKRGHGAILLVGDAPYYERFGFSASKTMHLLMPGPFARDRFLGLELKAGWLKEAAGMVVPSGRLLARPGLVRVR</sequence>
<organism evidence="4 5">
    <name type="scientific">Rhizobium paknamense</name>
    <dbReference type="NCBI Taxonomy" id="1206817"/>
    <lineage>
        <taxon>Bacteria</taxon>
        <taxon>Pseudomonadati</taxon>
        <taxon>Pseudomonadota</taxon>
        <taxon>Alphaproteobacteria</taxon>
        <taxon>Hyphomicrobiales</taxon>
        <taxon>Rhizobiaceae</taxon>
        <taxon>Rhizobium/Agrobacterium group</taxon>
        <taxon>Rhizobium</taxon>
    </lineage>
</organism>
<reference evidence="4 5" key="1">
    <citation type="submission" date="2023-07" db="EMBL/GenBank/DDBJ databases">
        <title>Genomic Encyclopedia of Type Strains, Phase IV (KMG-IV): sequencing the most valuable type-strain genomes for metagenomic binning, comparative biology and taxonomic classification.</title>
        <authorList>
            <person name="Goeker M."/>
        </authorList>
    </citation>
    <scope>NUCLEOTIDE SEQUENCE [LARGE SCALE GENOMIC DNA]</scope>
    <source>
        <strain evidence="4 5">DSM 100301</strain>
    </source>
</reference>
<evidence type="ECO:0000313" key="4">
    <source>
        <dbReference type="EMBL" id="MDQ0456230.1"/>
    </source>
</evidence>
<evidence type="ECO:0000256" key="2">
    <source>
        <dbReference type="ARBA" id="ARBA00023315"/>
    </source>
</evidence>
<keyword evidence="5" id="KW-1185">Reference proteome</keyword>
<dbReference type="Proteomes" id="UP001235269">
    <property type="component" value="Unassembled WGS sequence"/>
</dbReference>
<evidence type="ECO:0000259" key="3">
    <source>
        <dbReference type="PROSITE" id="PS51186"/>
    </source>
</evidence>
<keyword evidence="2" id="KW-0012">Acyltransferase</keyword>
<name>A0ABU0IFK8_9HYPH</name>
<dbReference type="PROSITE" id="PS51186">
    <property type="entry name" value="GNAT"/>
    <property type="match status" value="1"/>
</dbReference>
<dbReference type="EMBL" id="JAUSWH010000007">
    <property type="protein sequence ID" value="MDQ0456230.1"/>
    <property type="molecule type" value="Genomic_DNA"/>
</dbReference>